<gene>
    <name evidence="1" type="ORF">GLW07_08615</name>
</gene>
<organism evidence="1 2">
    <name type="scientific">Guptibacillus hwajinpoensis</name>
    <dbReference type="NCBI Taxonomy" id="208199"/>
    <lineage>
        <taxon>Bacteria</taxon>
        <taxon>Bacillati</taxon>
        <taxon>Bacillota</taxon>
        <taxon>Bacilli</taxon>
        <taxon>Bacillales</taxon>
        <taxon>Guptibacillaceae</taxon>
        <taxon>Guptibacillus</taxon>
    </lineage>
</organism>
<dbReference type="AlphaFoldDB" id="A0A845EXY3"/>
<reference evidence="1 2" key="1">
    <citation type="submission" date="2019-11" db="EMBL/GenBank/DDBJ databases">
        <title>Genome sequences of 17 halophilic strains isolated from different environments.</title>
        <authorList>
            <person name="Furrow R.E."/>
        </authorList>
    </citation>
    <scope>NUCLEOTIDE SEQUENCE [LARGE SCALE GENOMIC DNA]</scope>
    <source>
        <strain evidence="1 2">22506_14_FS</strain>
    </source>
</reference>
<protein>
    <recommendedName>
        <fullName evidence="3">Group-specific protein</fullName>
    </recommendedName>
</protein>
<dbReference type="EMBL" id="WMEY01000002">
    <property type="protein sequence ID" value="MYL63420.1"/>
    <property type="molecule type" value="Genomic_DNA"/>
</dbReference>
<dbReference type="RefSeq" id="WP_160919019.1">
    <property type="nucleotide sequence ID" value="NZ_WMEY01000002.1"/>
</dbReference>
<comment type="caution">
    <text evidence="1">The sequence shown here is derived from an EMBL/GenBank/DDBJ whole genome shotgun (WGS) entry which is preliminary data.</text>
</comment>
<evidence type="ECO:0000313" key="1">
    <source>
        <dbReference type="EMBL" id="MYL63420.1"/>
    </source>
</evidence>
<proteinExistence type="predicted"/>
<sequence length="168" mass="19351">MFDPTIYENVKVVLEGELYDRDLEGEISIVSREDLVDLASLSRKYLMKFTGNEDVYVTIELFADLANFSAEQLQLDQIEPGCEIKIYFDVLISDEEDCAEIEEDIRSIWGYRPTIRQTVSFPYAENQQDISLSTQVLLEFNRKINEDQISDLGDLIEYAIQTSNLLGE</sequence>
<name>A0A845EXY3_9BACL</name>
<evidence type="ECO:0008006" key="3">
    <source>
        <dbReference type="Google" id="ProtNLM"/>
    </source>
</evidence>
<evidence type="ECO:0000313" key="2">
    <source>
        <dbReference type="Proteomes" id="UP000447833"/>
    </source>
</evidence>
<accession>A0A845EXY3</accession>
<dbReference type="Proteomes" id="UP000447833">
    <property type="component" value="Unassembled WGS sequence"/>
</dbReference>